<dbReference type="Gene3D" id="1.20.1070.10">
    <property type="entry name" value="Rhodopsin 7-helix transmembrane proteins"/>
    <property type="match status" value="1"/>
</dbReference>
<dbReference type="PROSITE" id="PS50262">
    <property type="entry name" value="G_PROTEIN_RECEP_F1_2"/>
    <property type="match status" value="2"/>
</dbReference>
<keyword evidence="5" id="KW-0297">G-protein coupled receptor</keyword>
<keyword evidence="8" id="KW-0807">Transducer</keyword>
<comment type="caution">
    <text evidence="13">The sequence shown here is derived from an EMBL/GenBank/DDBJ whole genome shotgun (WGS) entry which is preliminary data.</text>
</comment>
<feature type="transmembrane region" description="Helical" evidence="11">
    <location>
        <begin position="203"/>
        <end position="231"/>
    </location>
</feature>
<dbReference type="GO" id="GO:0008502">
    <property type="term" value="F:melatonin receptor activity"/>
    <property type="evidence" value="ECO:0007669"/>
    <property type="project" value="InterPro"/>
</dbReference>
<evidence type="ECO:0000256" key="2">
    <source>
        <dbReference type="ARBA" id="ARBA00022475"/>
    </source>
</evidence>
<feature type="region of interest" description="Disordered" evidence="10">
    <location>
        <begin position="343"/>
        <end position="372"/>
    </location>
</feature>
<keyword evidence="4 11" id="KW-1133">Transmembrane helix</keyword>
<keyword evidence="6 11" id="KW-0472">Membrane</keyword>
<evidence type="ECO:0000256" key="9">
    <source>
        <dbReference type="ARBA" id="ARBA00024876"/>
    </source>
</evidence>
<feature type="transmembrane region" description="Helical" evidence="11">
    <location>
        <begin position="71"/>
        <end position="96"/>
    </location>
</feature>
<keyword evidence="14" id="KW-1185">Reference proteome</keyword>
<dbReference type="InterPro" id="IPR017452">
    <property type="entry name" value="GPCR_Rhodpsn_7TM"/>
</dbReference>
<feature type="compositionally biased region" description="Polar residues" evidence="10">
    <location>
        <begin position="351"/>
        <end position="363"/>
    </location>
</feature>
<evidence type="ECO:0000256" key="11">
    <source>
        <dbReference type="SAM" id="Phobius"/>
    </source>
</evidence>
<dbReference type="GO" id="GO:0005886">
    <property type="term" value="C:plasma membrane"/>
    <property type="evidence" value="ECO:0007669"/>
    <property type="project" value="UniProtKB-SubCell"/>
</dbReference>
<evidence type="ECO:0000256" key="7">
    <source>
        <dbReference type="ARBA" id="ARBA00023170"/>
    </source>
</evidence>
<dbReference type="PRINTS" id="PR00857">
    <property type="entry name" value="MELATONINR"/>
</dbReference>
<dbReference type="OrthoDB" id="10044919at2759"/>
<organism evidence="13 14">
    <name type="scientific">Dissostichus mawsoni</name>
    <name type="common">Antarctic cod</name>
    <dbReference type="NCBI Taxonomy" id="36200"/>
    <lineage>
        <taxon>Eukaryota</taxon>
        <taxon>Metazoa</taxon>
        <taxon>Chordata</taxon>
        <taxon>Craniata</taxon>
        <taxon>Vertebrata</taxon>
        <taxon>Euteleostomi</taxon>
        <taxon>Actinopterygii</taxon>
        <taxon>Neopterygii</taxon>
        <taxon>Teleostei</taxon>
        <taxon>Neoteleostei</taxon>
        <taxon>Acanthomorphata</taxon>
        <taxon>Eupercaria</taxon>
        <taxon>Perciformes</taxon>
        <taxon>Notothenioidei</taxon>
        <taxon>Nototheniidae</taxon>
        <taxon>Dissostichus</taxon>
    </lineage>
</organism>
<evidence type="ECO:0000259" key="12">
    <source>
        <dbReference type="PROSITE" id="PS50262"/>
    </source>
</evidence>
<evidence type="ECO:0000256" key="10">
    <source>
        <dbReference type="SAM" id="MobiDB-lite"/>
    </source>
</evidence>
<feature type="domain" description="G-protein coupled receptors family 1 profile" evidence="12">
    <location>
        <begin position="137"/>
        <end position="311"/>
    </location>
</feature>
<sequence length="372" mass="42713">MRPLDEMESSTGCHQYRRYLRDLKHSWDLKAALGCGPVMPDTFTLIKNRTEPRLGQLERALATDESARPAWVIAILASVLIFTTVVDVLGNLLVIISVFRNRKLRNSGNVFVVSLAFADLVVAFYPTPWFSMLSSTMDVNRYCYICHSFSYSRLYSYRNTLLFVALIWVLTVVAIIPNFFVGSLRYDPRVYSCTFDQNVSSSYTVAVVVVHFLVPIAVVTFCYLRIWVLVIQVRRKVKSEESPRIRPSDVRNFITMFVVFVLFAICWAPLNLIGLAVAIDPSRVVPRIPEWLFVVSYFMAYFNSCLNAIIYGLLNRNFRNEYKRIVTSNWMVRLFVTETSRGATDGRSVRSKQSPPQPINNNDSVRDRSNKE</sequence>
<dbReference type="InterPro" id="IPR000276">
    <property type="entry name" value="GPCR_Rhodpsn"/>
</dbReference>
<comment type="function">
    <text evidence="9">High affinity receptor for melatonin. The activity of this receptor is mediated by pertussis toxin sensitive G proteins that inhibits adenylate cyclase activity.</text>
</comment>
<dbReference type="AlphaFoldDB" id="A0A7J5XUF9"/>
<feature type="transmembrane region" description="Helical" evidence="11">
    <location>
        <begin position="291"/>
        <end position="314"/>
    </location>
</feature>
<evidence type="ECO:0000313" key="13">
    <source>
        <dbReference type="EMBL" id="KAF3840774.1"/>
    </source>
</evidence>
<evidence type="ECO:0000256" key="4">
    <source>
        <dbReference type="ARBA" id="ARBA00022989"/>
    </source>
</evidence>
<dbReference type="InterPro" id="IPR000025">
    <property type="entry name" value="Melatonin_rcpt"/>
</dbReference>
<keyword evidence="7" id="KW-0675">Receptor</keyword>
<protein>
    <recommendedName>
        <fullName evidence="12">G-protein coupled receptors family 1 profile domain-containing protein</fullName>
    </recommendedName>
</protein>
<evidence type="ECO:0000256" key="8">
    <source>
        <dbReference type="ARBA" id="ARBA00023224"/>
    </source>
</evidence>
<dbReference type="Proteomes" id="UP000518266">
    <property type="component" value="Unassembled WGS sequence"/>
</dbReference>
<dbReference type="SUPFAM" id="SSF81321">
    <property type="entry name" value="Family A G protein-coupled receptor-like"/>
    <property type="match status" value="1"/>
</dbReference>
<evidence type="ECO:0000313" key="14">
    <source>
        <dbReference type="Proteomes" id="UP000518266"/>
    </source>
</evidence>
<dbReference type="FunFam" id="1.20.1070.10:FF:000557">
    <property type="entry name" value="Melatonin receptor type 1A"/>
    <property type="match status" value="1"/>
</dbReference>
<keyword evidence="3 11" id="KW-0812">Transmembrane</keyword>
<accession>A0A7J5XUF9</accession>
<dbReference type="SMART" id="SM01381">
    <property type="entry name" value="7TM_GPCR_Srsx"/>
    <property type="match status" value="1"/>
</dbReference>
<evidence type="ECO:0000256" key="3">
    <source>
        <dbReference type="ARBA" id="ARBA00022692"/>
    </source>
</evidence>
<dbReference type="EMBL" id="JAAKFY010000020">
    <property type="protein sequence ID" value="KAF3840774.1"/>
    <property type="molecule type" value="Genomic_DNA"/>
</dbReference>
<feature type="transmembrane region" description="Helical" evidence="11">
    <location>
        <begin position="162"/>
        <end position="183"/>
    </location>
</feature>
<evidence type="ECO:0000256" key="6">
    <source>
        <dbReference type="ARBA" id="ARBA00023136"/>
    </source>
</evidence>
<reference evidence="13 14" key="1">
    <citation type="submission" date="2020-03" db="EMBL/GenBank/DDBJ databases">
        <title>Dissostichus mawsoni Genome sequencing and assembly.</title>
        <authorList>
            <person name="Park H."/>
        </authorList>
    </citation>
    <scope>NUCLEOTIDE SEQUENCE [LARGE SCALE GENOMIC DNA]</scope>
    <source>
        <strain evidence="13">DM0001</strain>
        <tissue evidence="13">Muscle</tissue>
    </source>
</reference>
<evidence type="ECO:0000256" key="5">
    <source>
        <dbReference type="ARBA" id="ARBA00023040"/>
    </source>
</evidence>
<feature type="transmembrane region" description="Helical" evidence="11">
    <location>
        <begin position="252"/>
        <end position="279"/>
    </location>
</feature>
<evidence type="ECO:0000256" key="1">
    <source>
        <dbReference type="ARBA" id="ARBA00004651"/>
    </source>
</evidence>
<feature type="domain" description="G-protein coupled receptors family 1 profile" evidence="12">
    <location>
        <begin position="90"/>
        <end position="124"/>
    </location>
</feature>
<comment type="subcellular location">
    <subcellularLocation>
        <location evidence="1">Cell membrane</location>
        <topology evidence="1">Multi-pass membrane protein</topology>
    </subcellularLocation>
</comment>
<dbReference type="PANTHER" id="PTHR24228">
    <property type="entry name" value="B2 BRADYKININ RECEPTOR/ANGIOTENSIN II RECEPTOR"/>
    <property type="match status" value="1"/>
</dbReference>
<dbReference type="Pfam" id="PF00001">
    <property type="entry name" value="7tm_1"/>
    <property type="match status" value="2"/>
</dbReference>
<proteinExistence type="predicted"/>
<feature type="transmembrane region" description="Helical" evidence="11">
    <location>
        <begin position="108"/>
        <end position="127"/>
    </location>
</feature>
<keyword evidence="2" id="KW-1003">Cell membrane</keyword>
<dbReference type="PANTHER" id="PTHR24228:SF54">
    <property type="entry name" value="MELATONIN RECEPTOR TYPE 1B"/>
    <property type="match status" value="1"/>
</dbReference>
<dbReference type="PRINTS" id="PR00237">
    <property type="entry name" value="GPCRRHODOPSN"/>
</dbReference>
<name>A0A7J5XUF9_DISMA</name>
<gene>
    <name evidence="13" type="ORF">F7725_006636</name>
</gene>